<protein>
    <submittedName>
        <fullName evidence="2">Uncharacterized protein</fullName>
    </submittedName>
</protein>
<sequence length="363" mass="41189">MISENSEHKRYAGLDDSGSVTIQVRNMRKDLFDTGILESMFGPFGLIKIEQPLSAIRAVPVYDVALVTLSSPILAVKAIKLYNQYTLNEGRPTKCKITVLPAEVEVLPDYDDPDDVPPGVKSTQETDSRDEMDNFKSWVKSQAPDLYDRMMNRTASQPEQLKRLRANNRLWILPPNFFFRGVPPWGDHGLHWTDKDYLQMPKEEPDQIQMIDWEATQRQKRFVMTLSPQSELDHTVNNSDTGRTELHLKRRDSLSGSECEASSTGSRHHGHSSSRDITVIPGLQQPELLRHAHQPPGSPPPSLKHILAYRTLMYVRLVMESQRYCRVALQCRSTSSSFAGVVHPDILPLAYQLLNKTFVGGLR</sequence>
<dbReference type="GeneID" id="54555764"/>
<keyword evidence="3" id="KW-1185">Reference proteome</keyword>
<feature type="region of interest" description="Disordered" evidence="1">
    <location>
        <begin position="227"/>
        <end position="276"/>
    </location>
</feature>
<dbReference type="RefSeq" id="XP_033657309.1">
    <property type="nucleotide sequence ID" value="XM_033802589.1"/>
</dbReference>
<feature type="compositionally biased region" description="Basic and acidic residues" evidence="1">
    <location>
        <begin position="242"/>
        <end position="253"/>
    </location>
</feature>
<dbReference type="GO" id="GO:0003676">
    <property type="term" value="F:nucleic acid binding"/>
    <property type="evidence" value="ECO:0007669"/>
    <property type="project" value="InterPro"/>
</dbReference>
<evidence type="ECO:0000313" key="2">
    <source>
        <dbReference type="EMBL" id="KAF2279770.1"/>
    </source>
</evidence>
<organism evidence="2 3">
    <name type="scientific">Westerdykella ornata</name>
    <dbReference type="NCBI Taxonomy" id="318751"/>
    <lineage>
        <taxon>Eukaryota</taxon>
        <taxon>Fungi</taxon>
        <taxon>Dikarya</taxon>
        <taxon>Ascomycota</taxon>
        <taxon>Pezizomycotina</taxon>
        <taxon>Dothideomycetes</taxon>
        <taxon>Pleosporomycetidae</taxon>
        <taxon>Pleosporales</taxon>
        <taxon>Sporormiaceae</taxon>
        <taxon>Westerdykella</taxon>
    </lineage>
</organism>
<accession>A0A6A6JT28</accession>
<proteinExistence type="predicted"/>
<feature type="region of interest" description="Disordered" evidence="1">
    <location>
        <begin position="108"/>
        <end position="131"/>
    </location>
</feature>
<evidence type="ECO:0000256" key="1">
    <source>
        <dbReference type="SAM" id="MobiDB-lite"/>
    </source>
</evidence>
<dbReference type="Proteomes" id="UP000800097">
    <property type="component" value="Unassembled WGS sequence"/>
</dbReference>
<name>A0A6A6JT28_WESOR</name>
<feature type="compositionally biased region" description="Polar residues" evidence="1">
    <location>
        <begin position="227"/>
        <end position="241"/>
    </location>
</feature>
<reference evidence="2" key="1">
    <citation type="journal article" date="2020" name="Stud. Mycol.">
        <title>101 Dothideomycetes genomes: a test case for predicting lifestyles and emergence of pathogens.</title>
        <authorList>
            <person name="Haridas S."/>
            <person name="Albert R."/>
            <person name="Binder M."/>
            <person name="Bloem J."/>
            <person name="Labutti K."/>
            <person name="Salamov A."/>
            <person name="Andreopoulos B."/>
            <person name="Baker S."/>
            <person name="Barry K."/>
            <person name="Bills G."/>
            <person name="Bluhm B."/>
            <person name="Cannon C."/>
            <person name="Castanera R."/>
            <person name="Culley D."/>
            <person name="Daum C."/>
            <person name="Ezra D."/>
            <person name="Gonzalez J."/>
            <person name="Henrissat B."/>
            <person name="Kuo A."/>
            <person name="Liang C."/>
            <person name="Lipzen A."/>
            <person name="Lutzoni F."/>
            <person name="Magnuson J."/>
            <person name="Mondo S."/>
            <person name="Nolan M."/>
            <person name="Ohm R."/>
            <person name="Pangilinan J."/>
            <person name="Park H.-J."/>
            <person name="Ramirez L."/>
            <person name="Alfaro M."/>
            <person name="Sun H."/>
            <person name="Tritt A."/>
            <person name="Yoshinaga Y."/>
            <person name="Zwiers L.-H."/>
            <person name="Turgeon B."/>
            <person name="Goodwin S."/>
            <person name="Spatafora J."/>
            <person name="Crous P."/>
            <person name="Grigoriev I."/>
        </authorList>
    </citation>
    <scope>NUCLEOTIDE SEQUENCE</scope>
    <source>
        <strain evidence="2">CBS 379.55</strain>
    </source>
</reference>
<dbReference type="AlphaFoldDB" id="A0A6A6JT28"/>
<dbReference type="InterPro" id="IPR035979">
    <property type="entry name" value="RBD_domain_sf"/>
</dbReference>
<evidence type="ECO:0000313" key="3">
    <source>
        <dbReference type="Proteomes" id="UP000800097"/>
    </source>
</evidence>
<dbReference type="EMBL" id="ML986486">
    <property type="protein sequence ID" value="KAF2279770.1"/>
    <property type="molecule type" value="Genomic_DNA"/>
</dbReference>
<dbReference type="SUPFAM" id="SSF54928">
    <property type="entry name" value="RNA-binding domain, RBD"/>
    <property type="match status" value="1"/>
</dbReference>
<gene>
    <name evidence="2" type="ORF">EI97DRAFT_499142</name>
</gene>